<evidence type="ECO:0000256" key="1">
    <source>
        <dbReference type="SAM" id="SignalP"/>
    </source>
</evidence>
<dbReference type="EMBL" id="CAJNOJ010000010">
    <property type="protein sequence ID" value="CAF0781422.1"/>
    <property type="molecule type" value="Genomic_DNA"/>
</dbReference>
<dbReference type="OrthoDB" id="10012796at2759"/>
<feature type="signal peptide" evidence="1">
    <location>
        <begin position="1"/>
        <end position="21"/>
    </location>
</feature>
<accession>A0A813RK30</accession>
<reference evidence="2" key="1">
    <citation type="submission" date="2021-02" db="EMBL/GenBank/DDBJ databases">
        <authorList>
            <person name="Nowell W R."/>
        </authorList>
    </citation>
    <scope>NUCLEOTIDE SEQUENCE</scope>
</reference>
<dbReference type="Proteomes" id="UP000663852">
    <property type="component" value="Unassembled WGS sequence"/>
</dbReference>
<feature type="chain" id="PRO_5032784639" evidence="1">
    <location>
        <begin position="22"/>
        <end position="87"/>
    </location>
</feature>
<comment type="caution">
    <text evidence="2">The sequence shown here is derived from an EMBL/GenBank/DDBJ whole genome shotgun (WGS) entry which is preliminary data.</text>
</comment>
<organism evidence="2 3">
    <name type="scientific">Adineta ricciae</name>
    <name type="common">Rotifer</name>
    <dbReference type="NCBI Taxonomy" id="249248"/>
    <lineage>
        <taxon>Eukaryota</taxon>
        <taxon>Metazoa</taxon>
        <taxon>Spiralia</taxon>
        <taxon>Gnathifera</taxon>
        <taxon>Rotifera</taxon>
        <taxon>Eurotatoria</taxon>
        <taxon>Bdelloidea</taxon>
        <taxon>Adinetida</taxon>
        <taxon>Adinetidae</taxon>
        <taxon>Adineta</taxon>
    </lineage>
</organism>
<sequence length="87" mass="9771">MFSKFDLLIIFVFLTIGTSICMQEKREDVMDSICSFGGNAACRTYCFFTQASLTGYCDADNNCICNSTLTTKNNHVAEEIEVFIINK</sequence>
<protein>
    <submittedName>
        <fullName evidence="2">Uncharacterized protein</fullName>
    </submittedName>
</protein>
<dbReference type="AlphaFoldDB" id="A0A813RK30"/>
<name>A0A813RK30_ADIRI</name>
<proteinExistence type="predicted"/>
<evidence type="ECO:0000313" key="3">
    <source>
        <dbReference type="Proteomes" id="UP000663852"/>
    </source>
</evidence>
<keyword evidence="1" id="KW-0732">Signal</keyword>
<gene>
    <name evidence="2" type="ORF">EDS130_LOCUS3852</name>
</gene>
<evidence type="ECO:0000313" key="2">
    <source>
        <dbReference type="EMBL" id="CAF0781422.1"/>
    </source>
</evidence>